<dbReference type="GeneID" id="31017898"/>
<dbReference type="SUPFAM" id="SSF142433">
    <property type="entry name" value="CinA-like"/>
    <property type="match status" value="1"/>
</dbReference>
<evidence type="ECO:0000313" key="2">
    <source>
        <dbReference type="EMBL" id="OJD30543.1"/>
    </source>
</evidence>
<dbReference type="OrthoDB" id="2350783at2759"/>
<dbReference type="STRING" id="236234.A0A1J9RQ05"/>
<accession>A0A1J9RQ05</accession>
<dbReference type="AlphaFoldDB" id="A0A1J9RQ05"/>
<dbReference type="Pfam" id="PF02464">
    <property type="entry name" value="CinA"/>
    <property type="match status" value="1"/>
</dbReference>
<evidence type="ECO:0000313" key="3">
    <source>
        <dbReference type="Proteomes" id="UP000183809"/>
    </source>
</evidence>
<comment type="caution">
    <text evidence="2">The sequence shown here is derived from an EMBL/GenBank/DDBJ whole genome shotgun (WGS) entry which is preliminary data.</text>
</comment>
<sequence>MFPPPELKAIAREVADLLRERGETLSVAETAAGGLTSAAILATPGASAIFKGGLQLYTLESRIAYAGWTEENLKNYAGPTPEIVSGMAKHVRGTLATTWTVCESGTAGPTGGETKNRQPGYVALAVNSPAGTATRELDTGLGGDREANMQRFAVEGLTLLRDAIKGDVKL</sequence>
<dbReference type="InterPro" id="IPR008136">
    <property type="entry name" value="CinA_C"/>
</dbReference>
<dbReference type="InterPro" id="IPR036653">
    <property type="entry name" value="CinA-like_C"/>
</dbReference>
<gene>
    <name evidence="2" type="ORF">BKCO1_5900047</name>
</gene>
<dbReference type="Proteomes" id="UP000183809">
    <property type="component" value="Unassembled WGS sequence"/>
</dbReference>
<keyword evidence="3" id="KW-1185">Reference proteome</keyword>
<dbReference type="EMBL" id="MNUE01000059">
    <property type="protein sequence ID" value="OJD30543.1"/>
    <property type="molecule type" value="Genomic_DNA"/>
</dbReference>
<organism evidence="2 3">
    <name type="scientific">Diplodia corticola</name>
    <dbReference type="NCBI Taxonomy" id="236234"/>
    <lineage>
        <taxon>Eukaryota</taxon>
        <taxon>Fungi</taxon>
        <taxon>Dikarya</taxon>
        <taxon>Ascomycota</taxon>
        <taxon>Pezizomycotina</taxon>
        <taxon>Dothideomycetes</taxon>
        <taxon>Dothideomycetes incertae sedis</taxon>
        <taxon>Botryosphaeriales</taxon>
        <taxon>Botryosphaeriaceae</taxon>
        <taxon>Diplodia</taxon>
    </lineage>
</organism>
<evidence type="ECO:0000259" key="1">
    <source>
        <dbReference type="Pfam" id="PF02464"/>
    </source>
</evidence>
<proteinExistence type="predicted"/>
<dbReference type="Gene3D" id="3.90.950.20">
    <property type="entry name" value="CinA-like"/>
    <property type="match status" value="1"/>
</dbReference>
<feature type="domain" description="CinA C-terminal" evidence="1">
    <location>
        <begin position="9"/>
        <end position="163"/>
    </location>
</feature>
<name>A0A1J9RQ05_9PEZI</name>
<dbReference type="RefSeq" id="XP_020126803.1">
    <property type="nucleotide sequence ID" value="XM_020277637.1"/>
</dbReference>
<protein>
    <submittedName>
        <fullName evidence="2">Competence damage-inducible protein</fullName>
    </submittedName>
</protein>
<reference evidence="2 3" key="1">
    <citation type="submission" date="2016-10" db="EMBL/GenBank/DDBJ databases">
        <title>Proteomics and genomics reveal pathogen-plant mechanisms compatible with a hemibiotrophic lifestyle of Diplodia corticola.</title>
        <authorList>
            <person name="Fernandes I."/>
            <person name="De Jonge R."/>
            <person name="Van De Peer Y."/>
            <person name="Devreese B."/>
            <person name="Alves A."/>
            <person name="Esteves A.C."/>
        </authorList>
    </citation>
    <scope>NUCLEOTIDE SEQUENCE [LARGE SCALE GENOMIC DNA]</scope>
    <source>
        <strain evidence="2 3">CBS 112549</strain>
    </source>
</reference>